<dbReference type="Proteomes" id="UP001459277">
    <property type="component" value="Unassembled WGS sequence"/>
</dbReference>
<evidence type="ECO:0000313" key="2">
    <source>
        <dbReference type="Proteomes" id="UP001459277"/>
    </source>
</evidence>
<gene>
    <name evidence="1" type="ORF">SO802_030923</name>
</gene>
<reference evidence="1 2" key="1">
    <citation type="submission" date="2024-01" db="EMBL/GenBank/DDBJ databases">
        <title>A telomere-to-telomere, gap-free genome of sweet tea (Lithocarpus litseifolius).</title>
        <authorList>
            <person name="Zhou J."/>
        </authorList>
    </citation>
    <scope>NUCLEOTIDE SEQUENCE [LARGE SCALE GENOMIC DNA]</scope>
    <source>
        <strain evidence="1">Zhou-2022a</strain>
        <tissue evidence="1">Leaf</tissue>
    </source>
</reference>
<protein>
    <submittedName>
        <fullName evidence="1">Uncharacterized protein</fullName>
    </submittedName>
</protein>
<dbReference type="AlphaFoldDB" id="A0AAW2BLB9"/>
<dbReference type="EMBL" id="JAZDWU010000011">
    <property type="protein sequence ID" value="KAK9985972.1"/>
    <property type="molecule type" value="Genomic_DNA"/>
</dbReference>
<name>A0AAW2BLB9_9ROSI</name>
<accession>A0AAW2BLB9</accession>
<keyword evidence="2" id="KW-1185">Reference proteome</keyword>
<comment type="caution">
    <text evidence="1">The sequence shown here is derived from an EMBL/GenBank/DDBJ whole genome shotgun (WGS) entry which is preliminary data.</text>
</comment>
<proteinExistence type="predicted"/>
<sequence length="104" mass="12123">MDWVLEDIRKDKDNGTVIFGMEMVIWTLGYAQSYWACCSNLKIDFTQEKWVAIWPRGTLHHNEGFGFDEGRAVLYTSCAIEEDGFFFHLGKTLLMLDFTVQLLF</sequence>
<organism evidence="1 2">
    <name type="scientific">Lithocarpus litseifolius</name>
    <dbReference type="NCBI Taxonomy" id="425828"/>
    <lineage>
        <taxon>Eukaryota</taxon>
        <taxon>Viridiplantae</taxon>
        <taxon>Streptophyta</taxon>
        <taxon>Embryophyta</taxon>
        <taxon>Tracheophyta</taxon>
        <taxon>Spermatophyta</taxon>
        <taxon>Magnoliopsida</taxon>
        <taxon>eudicotyledons</taxon>
        <taxon>Gunneridae</taxon>
        <taxon>Pentapetalae</taxon>
        <taxon>rosids</taxon>
        <taxon>fabids</taxon>
        <taxon>Fagales</taxon>
        <taxon>Fagaceae</taxon>
        <taxon>Lithocarpus</taxon>
    </lineage>
</organism>
<evidence type="ECO:0000313" key="1">
    <source>
        <dbReference type="EMBL" id="KAK9985972.1"/>
    </source>
</evidence>